<dbReference type="AlphaFoldDB" id="A0A951QJR0"/>
<proteinExistence type="predicted"/>
<evidence type="ECO:0000313" key="2">
    <source>
        <dbReference type="Proteomes" id="UP000729701"/>
    </source>
</evidence>
<name>A0A951QJR0_9CYAN</name>
<organism evidence="1 2">
    <name type="scientific">Cyanomargarita calcarea GSE-NOS-MK-12-04C</name>
    <dbReference type="NCBI Taxonomy" id="2839659"/>
    <lineage>
        <taxon>Bacteria</taxon>
        <taxon>Bacillati</taxon>
        <taxon>Cyanobacteriota</taxon>
        <taxon>Cyanophyceae</taxon>
        <taxon>Nostocales</taxon>
        <taxon>Cyanomargaritaceae</taxon>
        <taxon>Cyanomargarita</taxon>
    </lineage>
</organism>
<accession>A0A951QJR0</accession>
<gene>
    <name evidence="1" type="ORF">KME60_02170</name>
</gene>
<sequence length="180" mass="19371">MQSPVEQVLPSFASSEYKNIFESKTFWGAVSTAILAISPAVNDMIVEFLRTGKISPITIFRISLLLASTTLTVVGRVTAQTPVYTPNGLPGPDRVEFSQSKSIFESKTFWGAVSTAIIAIAPAMNDLLSEFQKTGKINPASIFKISMLLVTTAFTIMGRITAETPVYTPPGLPGPNKPQS</sequence>
<evidence type="ECO:0000313" key="1">
    <source>
        <dbReference type="EMBL" id="MBW4666262.1"/>
    </source>
</evidence>
<reference evidence="1" key="1">
    <citation type="submission" date="2021-05" db="EMBL/GenBank/DDBJ databases">
        <authorList>
            <person name="Pietrasiak N."/>
            <person name="Ward R."/>
            <person name="Stajich J.E."/>
            <person name="Kurbessoian T."/>
        </authorList>
    </citation>
    <scope>NUCLEOTIDE SEQUENCE</scope>
    <source>
        <strain evidence="1">GSE-NOS-MK-12-04C</strain>
    </source>
</reference>
<reference evidence="1" key="2">
    <citation type="journal article" date="2022" name="Microbiol. Resour. Announc.">
        <title>Metagenome Sequencing to Explore Phylogenomics of Terrestrial Cyanobacteria.</title>
        <authorList>
            <person name="Ward R.D."/>
            <person name="Stajich J.E."/>
            <person name="Johansen J.R."/>
            <person name="Huntemann M."/>
            <person name="Clum A."/>
            <person name="Foster B."/>
            <person name="Foster B."/>
            <person name="Roux S."/>
            <person name="Palaniappan K."/>
            <person name="Varghese N."/>
            <person name="Mukherjee S."/>
            <person name="Reddy T.B.K."/>
            <person name="Daum C."/>
            <person name="Copeland A."/>
            <person name="Chen I.A."/>
            <person name="Ivanova N.N."/>
            <person name="Kyrpides N.C."/>
            <person name="Shapiro N."/>
            <person name="Eloe-Fadrosh E.A."/>
            <person name="Pietrasiak N."/>
        </authorList>
    </citation>
    <scope>NUCLEOTIDE SEQUENCE</scope>
    <source>
        <strain evidence="1">GSE-NOS-MK-12-04C</strain>
    </source>
</reference>
<protein>
    <submittedName>
        <fullName evidence="1">Uncharacterized protein</fullName>
    </submittedName>
</protein>
<comment type="caution">
    <text evidence="1">The sequence shown here is derived from an EMBL/GenBank/DDBJ whole genome shotgun (WGS) entry which is preliminary data.</text>
</comment>
<dbReference type="Proteomes" id="UP000729701">
    <property type="component" value="Unassembled WGS sequence"/>
</dbReference>
<dbReference type="EMBL" id="JAHHGZ010000002">
    <property type="protein sequence ID" value="MBW4666262.1"/>
    <property type="molecule type" value="Genomic_DNA"/>
</dbReference>